<dbReference type="InterPro" id="IPR002656">
    <property type="entry name" value="Acyl_transf_3_dom"/>
</dbReference>
<proteinExistence type="inferred from homology"/>
<feature type="transmembrane region" description="Helical" evidence="7">
    <location>
        <begin position="133"/>
        <end position="152"/>
    </location>
</feature>
<accession>A0A5C6F6K6</accession>
<sequence>MSGSKTTIDSEVTFSASTISHPRDGAIDVMKAISILAVVAIHTLDRFMVEGSTVQIGFSSLRFCIPVFLYCSGLLFVSVTTTDRLFRRIKRVVGPYLIYAIAAQFVSAFAYGSPFPWQDPVRSIGRLIFAQDWNIYYFVFVIVCCYCIGFLMTRFTVRVASITLFISLVIAIFHSSVKNAVFESVAVSETARAAYDLRYVPYWFFFFAMGLFSERLHLRTMFLRYSYVGLILAMLFGGMTVRHYANHPESNPYDHPWIVFYGTAVIWAFSRLSANPVTEYLSARSYGIYLSHIFVVYLSLRLIGRMIPDPHAWMGVGLFCVALVVPLAVSEIASRIPGGRRFIARLGF</sequence>
<evidence type="ECO:0000256" key="2">
    <source>
        <dbReference type="ARBA" id="ARBA00007400"/>
    </source>
</evidence>
<evidence type="ECO:0000256" key="3">
    <source>
        <dbReference type="ARBA" id="ARBA00022475"/>
    </source>
</evidence>
<evidence type="ECO:0000256" key="6">
    <source>
        <dbReference type="ARBA" id="ARBA00023136"/>
    </source>
</evidence>
<feature type="transmembrane region" description="Helical" evidence="7">
    <location>
        <begin position="56"/>
        <end position="80"/>
    </location>
</feature>
<keyword evidence="4 7" id="KW-0812">Transmembrane</keyword>
<feature type="transmembrane region" description="Helical" evidence="7">
    <location>
        <begin position="197"/>
        <end position="213"/>
    </location>
</feature>
<dbReference type="GO" id="GO:0005886">
    <property type="term" value="C:plasma membrane"/>
    <property type="evidence" value="ECO:0007669"/>
    <property type="project" value="UniProtKB-SubCell"/>
</dbReference>
<keyword evidence="9" id="KW-0012">Acyltransferase</keyword>
<dbReference type="GO" id="GO:0016413">
    <property type="term" value="F:O-acetyltransferase activity"/>
    <property type="evidence" value="ECO:0007669"/>
    <property type="project" value="TreeGrafter"/>
</dbReference>
<dbReference type="GO" id="GO:0009246">
    <property type="term" value="P:enterobacterial common antigen biosynthetic process"/>
    <property type="evidence" value="ECO:0007669"/>
    <property type="project" value="TreeGrafter"/>
</dbReference>
<feature type="transmembrane region" description="Helical" evidence="7">
    <location>
        <begin position="159"/>
        <end position="177"/>
    </location>
</feature>
<keyword evidence="3" id="KW-1003">Cell membrane</keyword>
<feature type="transmembrane region" description="Helical" evidence="7">
    <location>
        <begin position="92"/>
        <end position="113"/>
    </location>
</feature>
<feature type="transmembrane region" description="Helical" evidence="7">
    <location>
        <begin position="286"/>
        <end position="307"/>
    </location>
</feature>
<protein>
    <submittedName>
        <fullName evidence="9">Acyltransferase family protein</fullName>
    </submittedName>
</protein>
<dbReference type="PANTHER" id="PTHR40074:SF2">
    <property type="entry name" value="O-ACETYLTRANSFERASE WECH"/>
    <property type="match status" value="1"/>
</dbReference>
<feature type="transmembrane region" description="Helical" evidence="7">
    <location>
        <begin position="225"/>
        <end position="245"/>
    </location>
</feature>
<comment type="similarity">
    <text evidence="2">Belongs to the acyltransferase 3 family.</text>
</comment>
<reference evidence="9 10" key="1">
    <citation type="submission" date="2019-02" db="EMBL/GenBank/DDBJ databases">
        <title>Deep-cultivation of Planctomycetes and their phenomic and genomic characterization uncovers novel biology.</title>
        <authorList>
            <person name="Wiegand S."/>
            <person name="Jogler M."/>
            <person name="Boedeker C."/>
            <person name="Pinto D."/>
            <person name="Vollmers J."/>
            <person name="Rivas-Marin E."/>
            <person name="Kohn T."/>
            <person name="Peeters S.H."/>
            <person name="Heuer A."/>
            <person name="Rast P."/>
            <person name="Oberbeckmann S."/>
            <person name="Bunk B."/>
            <person name="Jeske O."/>
            <person name="Meyerdierks A."/>
            <person name="Storesund J.E."/>
            <person name="Kallscheuer N."/>
            <person name="Luecker S."/>
            <person name="Lage O.M."/>
            <person name="Pohl T."/>
            <person name="Merkel B.J."/>
            <person name="Hornburger P."/>
            <person name="Mueller R.-W."/>
            <person name="Bruemmer F."/>
            <person name="Labrenz M."/>
            <person name="Spormann A.M."/>
            <person name="Op Den Camp H."/>
            <person name="Overmann J."/>
            <person name="Amann R."/>
            <person name="Jetten M.S.M."/>
            <person name="Mascher T."/>
            <person name="Medema M.H."/>
            <person name="Devos D.P."/>
            <person name="Kaster A.-K."/>
            <person name="Ovreas L."/>
            <person name="Rohde M."/>
            <person name="Galperin M.Y."/>
            <person name="Jogler C."/>
        </authorList>
    </citation>
    <scope>NUCLEOTIDE SEQUENCE [LARGE SCALE GENOMIC DNA]</scope>
    <source>
        <strain evidence="9 10">Poly51</strain>
    </source>
</reference>
<comment type="subcellular location">
    <subcellularLocation>
        <location evidence="1">Cell membrane</location>
        <topology evidence="1">Multi-pass membrane protein</topology>
    </subcellularLocation>
</comment>
<comment type="caution">
    <text evidence="9">The sequence shown here is derived from an EMBL/GenBank/DDBJ whole genome shotgun (WGS) entry which is preliminary data.</text>
</comment>
<feature type="domain" description="Acyltransferase 3" evidence="8">
    <location>
        <begin position="26"/>
        <end position="330"/>
    </location>
</feature>
<keyword evidence="5 7" id="KW-1133">Transmembrane helix</keyword>
<dbReference type="Pfam" id="PF01757">
    <property type="entry name" value="Acyl_transf_3"/>
    <property type="match status" value="1"/>
</dbReference>
<organism evidence="9 10">
    <name type="scientific">Rubripirellula tenax</name>
    <dbReference type="NCBI Taxonomy" id="2528015"/>
    <lineage>
        <taxon>Bacteria</taxon>
        <taxon>Pseudomonadati</taxon>
        <taxon>Planctomycetota</taxon>
        <taxon>Planctomycetia</taxon>
        <taxon>Pirellulales</taxon>
        <taxon>Pirellulaceae</taxon>
        <taxon>Rubripirellula</taxon>
    </lineage>
</organism>
<keyword evidence="6 7" id="KW-0472">Membrane</keyword>
<dbReference type="PANTHER" id="PTHR40074">
    <property type="entry name" value="O-ACETYLTRANSFERASE WECH"/>
    <property type="match status" value="1"/>
</dbReference>
<name>A0A5C6F6K6_9BACT</name>
<dbReference type="EMBL" id="SJPW01000003">
    <property type="protein sequence ID" value="TWU56885.1"/>
    <property type="molecule type" value="Genomic_DNA"/>
</dbReference>
<keyword evidence="10" id="KW-1185">Reference proteome</keyword>
<feature type="transmembrane region" description="Helical" evidence="7">
    <location>
        <begin position="257"/>
        <end position="274"/>
    </location>
</feature>
<dbReference type="Proteomes" id="UP000318288">
    <property type="component" value="Unassembled WGS sequence"/>
</dbReference>
<evidence type="ECO:0000256" key="1">
    <source>
        <dbReference type="ARBA" id="ARBA00004651"/>
    </source>
</evidence>
<evidence type="ECO:0000256" key="5">
    <source>
        <dbReference type="ARBA" id="ARBA00022989"/>
    </source>
</evidence>
<keyword evidence="9" id="KW-0808">Transferase</keyword>
<dbReference type="AlphaFoldDB" id="A0A5C6F6K6"/>
<evidence type="ECO:0000256" key="4">
    <source>
        <dbReference type="ARBA" id="ARBA00022692"/>
    </source>
</evidence>
<evidence type="ECO:0000313" key="9">
    <source>
        <dbReference type="EMBL" id="TWU56885.1"/>
    </source>
</evidence>
<evidence type="ECO:0000313" key="10">
    <source>
        <dbReference type="Proteomes" id="UP000318288"/>
    </source>
</evidence>
<feature type="transmembrane region" description="Helical" evidence="7">
    <location>
        <begin position="313"/>
        <end position="333"/>
    </location>
</feature>
<gene>
    <name evidence="9" type="ORF">Poly51_28030</name>
</gene>
<evidence type="ECO:0000256" key="7">
    <source>
        <dbReference type="SAM" id="Phobius"/>
    </source>
</evidence>
<dbReference type="RefSeq" id="WP_186775533.1">
    <property type="nucleotide sequence ID" value="NZ_SJPW01000003.1"/>
</dbReference>
<evidence type="ECO:0000259" key="8">
    <source>
        <dbReference type="Pfam" id="PF01757"/>
    </source>
</evidence>